<reference evidence="2" key="1">
    <citation type="journal article" date="2013" name="Genome Announc.">
        <title>Draft genome sequence of the basidiomycetous yeast-like fungus Pseudozyma hubeiensis SY62, which produces an abundant amount of the biosurfactant mannosylerythritol lipids.</title>
        <authorList>
            <person name="Konishi M."/>
            <person name="Hatada Y."/>
            <person name="Horiuchi J."/>
        </authorList>
    </citation>
    <scope>NUCLEOTIDE SEQUENCE [LARGE SCALE GENOMIC DNA]</scope>
    <source>
        <strain evidence="2">SY62</strain>
    </source>
</reference>
<keyword evidence="1" id="KW-0808">Transferase</keyword>
<evidence type="ECO:0000313" key="1">
    <source>
        <dbReference type="EMBL" id="GAC98063.1"/>
    </source>
</evidence>
<dbReference type="HOGENOM" id="CLU_1778303_0_0_1"/>
<proteinExistence type="predicted"/>
<organism evidence="1 2">
    <name type="scientific">Pseudozyma hubeiensis (strain SY62)</name>
    <name type="common">Yeast</name>
    <dbReference type="NCBI Taxonomy" id="1305764"/>
    <lineage>
        <taxon>Eukaryota</taxon>
        <taxon>Fungi</taxon>
        <taxon>Dikarya</taxon>
        <taxon>Basidiomycota</taxon>
        <taxon>Ustilaginomycotina</taxon>
        <taxon>Ustilaginomycetes</taxon>
        <taxon>Ustilaginales</taxon>
        <taxon>Ustilaginaceae</taxon>
        <taxon>Pseudozyma</taxon>
    </lineage>
</organism>
<dbReference type="EMBL" id="DF238815">
    <property type="protein sequence ID" value="GAC98063.1"/>
    <property type="molecule type" value="Genomic_DNA"/>
</dbReference>
<dbReference type="Proteomes" id="UP000014071">
    <property type="component" value="Unassembled WGS sequence"/>
</dbReference>
<dbReference type="GO" id="GO:0016740">
    <property type="term" value="F:transferase activity"/>
    <property type="evidence" value="ECO:0007669"/>
    <property type="project" value="UniProtKB-KW"/>
</dbReference>
<accession>R9P9J5</accession>
<evidence type="ECO:0000313" key="2">
    <source>
        <dbReference type="Proteomes" id="UP000014071"/>
    </source>
</evidence>
<dbReference type="AlphaFoldDB" id="R9P9J5"/>
<name>R9P9J5_PSEHS</name>
<protein>
    <submittedName>
        <fullName evidence="1">1,3-beta-glucanosyltransferase</fullName>
    </submittedName>
</protein>
<keyword evidence="2" id="KW-1185">Reference proteome</keyword>
<gene>
    <name evidence="1" type="ORF">PHSY_005652</name>
</gene>
<dbReference type="GeneID" id="24110929"/>
<sequence>MIFAKSFTKVFKVWSKFPGVLVRDRTRMIADQTSGSVLTYDVCTLHSTAQHSTALRPPCCRERLVRSSNHAAYHRAPRDAMARFWALAYTSTAHCGHRPTLPSFLKSQADLHWLGDSIDFCIPVDPTVTTPTDLSLQLEAHDRTQD</sequence>
<dbReference type="RefSeq" id="XP_012191650.1">
    <property type="nucleotide sequence ID" value="XM_012336260.1"/>
</dbReference>